<dbReference type="EMBL" id="JARKIE010000020">
    <property type="protein sequence ID" value="KAJ7700466.1"/>
    <property type="molecule type" value="Genomic_DNA"/>
</dbReference>
<gene>
    <name evidence="1" type="ORF">B0H17DRAFT_1128876</name>
</gene>
<dbReference type="AlphaFoldDB" id="A0AAD7DXV9"/>
<reference evidence="1" key="1">
    <citation type="submission" date="2023-03" db="EMBL/GenBank/DDBJ databases">
        <title>Massive genome expansion in bonnet fungi (Mycena s.s.) driven by repeated elements and novel gene families across ecological guilds.</title>
        <authorList>
            <consortium name="Lawrence Berkeley National Laboratory"/>
            <person name="Harder C.B."/>
            <person name="Miyauchi S."/>
            <person name="Viragh M."/>
            <person name="Kuo A."/>
            <person name="Thoen E."/>
            <person name="Andreopoulos B."/>
            <person name="Lu D."/>
            <person name="Skrede I."/>
            <person name="Drula E."/>
            <person name="Henrissat B."/>
            <person name="Morin E."/>
            <person name="Kohler A."/>
            <person name="Barry K."/>
            <person name="LaButti K."/>
            <person name="Morin E."/>
            <person name="Salamov A."/>
            <person name="Lipzen A."/>
            <person name="Mereny Z."/>
            <person name="Hegedus B."/>
            <person name="Baldrian P."/>
            <person name="Stursova M."/>
            <person name="Weitz H."/>
            <person name="Taylor A."/>
            <person name="Grigoriev I.V."/>
            <person name="Nagy L.G."/>
            <person name="Martin F."/>
            <person name="Kauserud H."/>
        </authorList>
    </citation>
    <scope>NUCLEOTIDE SEQUENCE</scope>
    <source>
        <strain evidence="1">CBHHK067</strain>
    </source>
</reference>
<protein>
    <submittedName>
        <fullName evidence="1">Uncharacterized protein</fullName>
    </submittedName>
</protein>
<comment type="caution">
    <text evidence="1">The sequence shown here is derived from an EMBL/GenBank/DDBJ whole genome shotgun (WGS) entry which is preliminary data.</text>
</comment>
<proteinExistence type="predicted"/>
<organism evidence="1 2">
    <name type="scientific">Mycena rosella</name>
    <name type="common">Pink bonnet</name>
    <name type="synonym">Agaricus rosellus</name>
    <dbReference type="NCBI Taxonomy" id="1033263"/>
    <lineage>
        <taxon>Eukaryota</taxon>
        <taxon>Fungi</taxon>
        <taxon>Dikarya</taxon>
        <taxon>Basidiomycota</taxon>
        <taxon>Agaricomycotina</taxon>
        <taxon>Agaricomycetes</taxon>
        <taxon>Agaricomycetidae</taxon>
        <taxon>Agaricales</taxon>
        <taxon>Marasmiineae</taxon>
        <taxon>Mycenaceae</taxon>
        <taxon>Mycena</taxon>
    </lineage>
</organism>
<evidence type="ECO:0000313" key="2">
    <source>
        <dbReference type="Proteomes" id="UP001221757"/>
    </source>
</evidence>
<accession>A0AAD7DXV9</accession>
<evidence type="ECO:0000313" key="1">
    <source>
        <dbReference type="EMBL" id="KAJ7700466.1"/>
    </source>
</evidence>
<dbReference type="Proteomes" id="UP001221757">
    <property type="component" value="Unassembled WGS sequence"/>
</dbReference>
<keyword evidence="2" id="KW-1185">Reference proteome</keyword>
<sequence>MLHWISDGLLDPFKVWYEVQRDEGNKVAKNNETGARDGGTYRWGASDRALSASCGKIGPAEEKLWVVPRLNCIAVGCSTGVRRNRGCAKGLAKAMRRQRGGAAGCSGSLRATETGPIPGVVRWSTKRMRVLRLKACVWSESEWGWDVDLVLMPILEGSDHAEGWVWSWDAKREQAEMHVLIETDILSYFCVGTGL</sequence>
<name>A0AAD7DXV9_MYCRO</name>